<reference evidence="2 3" key="1">
    <citation type="submission" date="2019-03" db="EMBL/GenBank/DDBJ databases">
        <title>Genomic Encyclopedia of Type Strains, Phase III (KMG-III): the genomes of soil and plant-associated and newly described type strains.</title>
        <authorList>
            <person name="Whitman W."/>
        </authorList>
    </citation>
    <scope>NUCLEOTIDE SEQUENCE [LARGE SCALE GENOMIC DNA]</scope>
    <source>
        <strain evidence="2 3">VKM Ac-2575</strain>
    </source>
</reference>
<dbReference type="InterPro" id="IPR000182">
    <property type="entry name" value="GNAT_dom"/>
</dbReference>
<dbReference type="AlphaFoldDB" id="A0A4R7SYG9"/>
<gene>
    <name evidence="2" type="ORF">EV138_6433</name>
</gene>
<dbReference type="GO" id="GO:0016747">
    <property type="term" value="F:acyltransferase activity, transferring groups other than amino-acyl groups"/>
    <property type="evidence" value="ECO:0007669"/>
    <property type="project" value="InterPro"/>
</dbReference>
<dbReference type="CDD" id="cd04301">
    <property type="entry name" value="NAT_SF"/>
    <property type="match status" value="1"/>
</dbReference>
<dbReference type="RefSeq" id="WP_133983558.1">
    <property type="nucleotide sequence ID" value="NZ_SOCE01000002.1"/>
</dbReference>
<comment type="caution">
    <text evidence="2">The sequence shown here is derived from an EMBL/GenBank/DDBJ whole genome shotgun (WGS) entry which is preliminary data.</text>
</comment>
<dbReference type="Gene3D" id="3.40.630.30">
    <property type="match status" value="1"/>
</dbReference>
<dbReference type="Proteomes" id="UP000295151">
    <property type="component" value="Unassembled WGS sequence"/>
</dbReference>
<dbReference type="OrthoDB" id="9787920at2"/>
<sequence>MDWSLEVRVDRRLEEELTEQLVSFNRAASPVVDVRFEPDNLKSEPVQVYAVTGDGSLIGGCVGRVERVWHWLTVDLMWVDRTWAGRGIGSALLAALEHEGRSRGCRWSDVTTFDFQAPDFYRKQGYKEYGVKHNYPPGHSNHFLRKDL</sequence>
<protein>
    <submittedName>
        <fullName evidence="2">Acetyltransferase (GNAT) family protein</fullName>
    </submittedName>
</protein>
<dbReference type="EMBL" id="SOCE01000002">
    <property type="protein sequence ID" value="TDU83969.1"/>
    <property type="molecule type" value="Genomic_DNA"/>
</dbReference>
<accession>A0A4R7SYG9</accession>
<keyword evidence="3" id="KW-1185">Reference proteome</keyword>
<evidence type="ECO:0000313" key="2">
    <source>
        <dbReference type="EMBL" id="TDU83969.1"/>
    </source>
</evidence>
<dbReference type="SUPFAM" id="SSF55729">
    <property type="entry name" value="Acyl-CoA N-acyltransferases (Nat)"/>
    <property type="match status" value="1"/>
</dbReference>
<evidence type="ECO:0000313" key="3">
    <source>
        <dbReference type="Proteomes" id="UP000295151"/>
    </source>
</evidence>
<feature type="domain" description="N-acetyltransferase" evidence="1">
    <location>
        <begin position="8"/>
        <end position="148"/>
    </location>
</feature>
<evidence type="ECO:0000259" key="1">
    <source>
        <dbReference type="PROSITE" id="PS51186"/>
    </source>
</evidence>
<name>A0A4R7SYG9_9ACTN</name>
<keyword evidence="2" id="KW-0808">Transferase</keyword>
<proteinExistence type="predicted"/>
<organism evidence="2 3">
    <name type="scientific">Kribbella voronezhensis</name>
    <dbReference type="NCBI Taxonomy" id="2512212"/>
    <lineage>
        <taxon>Bacteria</taxon>
        <taxon>Bacillati</taxon>
        <taxon>Actinomycetota</taxon>
        <taxon>Actinomycetes</taxon>
        <taxon>Propionibacteriales</taxon>
        <taxon>Kribbellaceae</taxon>
        <taxon>Kribbella</taxon>
    </lineage>
</organism>
<dbReference type="PROSITE" id="PS51186">
    <property type="entry name" value="GNAT"/>
    <property type="match status" value="1"/>
</dbReference>
<dbReference type="InterPro" id="IPR016181">
    <property type="entry name" value="Acyl_CoA_acyltransferase"/>
</dbReference>
<dbReference type="Pfam" id="PF00583">
    <property type="entry name" value="Acetyltransf_1"/>
    <property type="match status" value="1"/>
</dbReference>